<dbReference type="PANTHER" id="PTHR31676">
    <property type="entry name" value="T31J12.3 PROTEIN-RELATED"/>
    <property type="match status" value="1"/>
</dbReference>
<dbReference type="Pfam" id="PF04398">
    <property type="entry name" value="DUF538"/>
    <property type="match status" value="1"/>
</dbReference>
<gene>
    <name evidence="1" type="ORF">HRI_000963200</name>
</gene>
<name>A0A9W7H8J2_HIBTR</name>
<evidence type="ECO:0000313" key="1">
    <source>
        <dbReference type="EMBL" id="GMI72939.1"/>
    </source>
</evidence>
<dbReference type="SUPFAM" id="SSF141562">
    <property type="entry name" value="At5g01610-like"/>
    <property type="match status" value="1"/>
</dbReference>
<accession>A0A9W7H8J2</accession>
<dbReference type="PANTHER" id="PTHR31676:SF7">
    <property type="entry name" value="DUF538 DOMAIN-CONTAINING PROTEIN"/>
    <property type="match status" value="1"/>
</dbReference>
<proteinExistence type="predicted"/>
<reference evidence="1" key="1">
    <citation type="submission" date="2023-05" db="EMBL/GenBank/DDBJ databases">
        <title>Genome and transcriptome analyses reveal genes involved in the formation of fine ridges on petal epidermal cells in Hibiscus trionum.</title>
        <authorList>
            <person name="Koshimizu S."/>
            <person name="Masuda S."/>
            <person name="Ishii T."/>
            <person name="Shirasu K."/>
            <person name="Hoshino A."/>
            <person name="Arita M."/>
        </authorList>
    </citation>
    <scope>NUCLEOTIDE SEQUENCE</scope>
    <source>
        <strain evidence="1">Hamamatsu line</strain>
    </source>
</reference>
<evidence type="ECO:0008006" key="3">
    <source>
        <dbReference type="Google" id="ProtNLM"/>
    </source>
</evidence>
<organism evidence="1 2">
    <name type="scientific">Hibiscus trionum</name>
    <name type="common">Flower of an hour</name>
    <dbReference type="NCBI Taxonomy" id="183268"/>
    <lineage>
        <taxon>Eukaryota</taxon>
        <taxon>Viridiplantae</taxon>
        <taxon>Streptophyta</taxon>
        <taxon>Embryophyta</taxon>
        <taxon>Tracheophyta</taxon>
        <taxon>Spermatophyta</taxon>
        <taxon>Magnoliopsida</taxon>
        <taxon>eudicotyledons</taxon>
        <taxon>Gunneridae</taxon>
        <taxon>Pentapetalae</taxon>
        <taxon>rosids</taxon>
        <taxon>malvids</taxon>
        <taxon>Malvales</taxon>
        <taxon>Malvaceae</taxon>
        <taxon>Malvoideae</taxon>
        <taxon>Hibiscus</taxon>
    </lineage>
</organism>
<dbReference type="InterPro" id="IPR007493">
    <property type="entry name" value="DUF538"/>
</dbReference>
<protein>
    <recommendedName>
        <fullName evidence="3">DUF538 domain-containing protein</fullName>
    </recommendedName>
</protein>
<keyword evidence="2" id="KW-1185">Reference proteome</keyword>
<dbReference type="Proteomes" id="UP001165190">
    <property type="component" value="Unassembled WGS sequence"/>
</dbReference>
<dbReference type="EMBL" id="BSYR01000010">
    <property type="protein sequence ID" value="GMI72939.1"/>
    <property type="molecule type" value="Genomic_DNA"/>
</dbReference>
<dbReference type="OrthoDB" id="1885001at2759"/>
<dbReference type="Gene3D" id="2.30.240.10">
    <property type="entry name" value="At5g01610-like"/>
    <property type="match status" value="1"/>
</dbReference>
<dbReference type="AlphaFoldDB" id="A0A9W7H8J2"/>
<sequence>MASLSIIDSHRNEAEIYYGATLCEQKSRELLDKFRLPKGLLPSSDLSEFGFNSITGFVWLKQKKRLEYKFKSIGKTVSYETEVTTFMEDRRMRRLTGVKSKEMLIWITISEISIDHGDPSKITFASSSGLAKTFPTEAFLLEEERK</sequence>
<evidence type="ECO:0000313" key="2">
    <source>
        <dbReference type="Proteomes" id="UP001165190"/>
    </source>
</evidence>
<comment type="caution">
    <text evidence="1">The sequence shown here is derived from an EMBL/GenBank/DDBJ whole genome shotgun (WGS) entry which is preliminary data.</text>
</comment>
<dbReference type="InterPro" id="IPR036758">
    <property type="entry name" value="At5g01610-like"/>
</dbReference>